<feature type="domain" description="MYND-type" evidence="10">
    <location>
        <begin position="846"/>
        <end position="888"/>
    </location>
</feature>
<feature type="domain" description="CS" evidence="11">
    <location>
        <begin position="55"/>
        <end position="145"/>
    </location>
</feature>
<evidence type="ECO:0000256" key="7">
    <source>
        <dbReference type="PROSITE-ProRule" id="PRU00134"/>
    </source>
</evidence>
<sequence>LMASSGTASSEGGRRRAQRGPDDSTSNSKKKQKDRANQESREAKRAAAVANTETKKDVFLDWKQNANEVIVRLRCGEGTLRVEDVNIAFSDTACQVCFPDGREWSCHLNSEIESSCSKVQYKEKGSILQLVMHKKIPFNSWASLMVGVHQRNKENEPVNILSDSHQLSTEKSSLSSETLKTPAQQTPSPSDTKRGKPDRGMKRGIKNKQVENSESVGVKVAEPKPGAKGDQTPEPIAKRTVRPLKNTKEPAVASGPTRQPLPKPVVNGKPVTPVGRSSASPSSGTRDSRAESQVKDQACQGPPKEKGDKKLEKHNKCPQNVLQMSDKCVFSGPEPMVNLKFVKNDSYEKGTDLMVVNVYLKEICRETSRVLFREQDFTLIFQTSDANFLRLHPDCGPNTVFKWQVKLRNLIQPEQSSYSFTPSRIDISLKKRHSQRWGGLEAPASQVGGAKVAVPSGPSSLDKSQPGSSQHALPAKEEPRAGEEKPKPPRAAEDAGLDAVVPRSDHVPIKQEPAVATPKPTCMVQPMTHAPPTGSERTEEEEEKKVCLPGFTGLVNLGNTCFMNSVIQSLSNTRELRDYFHDRAFETEINCNNPLGTGGRLAIGFAVLLRALWKGTHHAFQPSKLKAIVASKASQFTGYAQHDAQEFMAFLLDGLHEDLNRIQNKPYTETVDSDGRQDEVVAEEAWQRHKMRNDSFIVDLFQGQYKSKLVCPVCSKVSITFDPFLYLPVPLPQKQKVLSVFYFAKEPHKKPVKFLVSVSKENSSTAEVLESISRSVRVKPENLRLAEVVKNRLGRIFLPSHSLDRVSSTDMLFCFEVLSKELIKEKVVLLKVHQRLQVPSIPIPKCAACQKPPVSDDEKLKRCTRCYRVGYCNQTCQRTHWPNHKALCRPNSENVGLPFLISVPESRLTYARLTQLLEGYSRYSVNVFRPPLQSGRTSPENSLFRSDQPPLTGTVPEGSGPEEEALSASSTEDTQAQASFVSGPESETGQASANSAGDSDTFSTRTTDSGFSEQASSSQDPFREKETSCEKAVKLEAVVPGYQQPSECSYGSASQFYISLLDISGKEQKLEDKGDAVLEVPEDCTLELVWKNNERLKEYVLVRSKELEFDEDQGSASETARAGHFTLEQCLNLFTKPEVLAPEEAWYCPKCQQHREASKQLLLWRLPNVLIIQLKRFSFRSFIWRDKINDMVDFPVRNFDLSKFCIGQKEDVQQPPIYDLYAVINHYGGMIGGHYTAYARLPNDKNSQRSDVGWRLFDDSTVTTVEESQVVTRYAYVLFYRRRNSPVERPPRLLGPLGAESSAAAGAAASQASSQALFGTDLDSEGPPQLGAEVTSDPFARSAECSGASYTSMEEVD</sequence>
<evidence type="ECO:0000256" key="5">
    <source>
        <dbReference type="ARBA" id="ARBA00022801"/>
    </source>
</evidence>
<dbReference type="SUPFAM" id="SSF49764">
    <property type="entry name" value="HSP20-like chaperones"/>
    <property type="match status" value="2"/>
</dbReference>
<dbReference type="Pfam" id="PF04969">
    <property type="entry name" value="CS"/>
    <property type="match status" value="1"/>
</dbReference>
<dbReference type="CDD" id="cd02674">
    <property type="entry name" value="Peptidase_C19R"/>
    <property type="match status" value="1"/>
</dbReference>
<dbReference type="GO" id="GO:0008270">
    <property type="term" value="F:zinc ion binding"/>
    <property type="evidence" value="ECO:0007669"/>
    <property type="project" value="UniProtKB-KW"/>
</dbReference>
<dbReference type="InterPro" id="IPR001394">
    <property type="entry name" value="Peptidase_C19_UCH"/>
</dbReference>
<protein>
    <recommendedName>
        <fullName evidence="2">ubiquitinyl hydrolase 1</fullName>
        <ecNumber evidence="2">3.4.19.12</ecNumber>
    </recommendedName>
</protein>
<feature type="compositionally biased region" description="Low complexity" evidence="8">
    <location>
        <begin position="997"/>
        <end position="1012"/>
    </location>
</feature>
<evidence type="ECO:0000256" key="8">
    <source>
        <dbReference type="SAM" id="MobiDB-lite"/>
    </source>
</evidence>
<feature type="compositionally biased region" description="Basic and acidic residues" evidence="8">
    <location>
        <begin position="191"/>
        <end position="201"/>
    </location>
</feature>
<accession>A0AAR2L6E2</accession>
<dbReference type="PANTHER" id="PTHR21646:SF74">
    <property type="entry name" value="UBIQUITIN CARBOXYL-TERMINAL HYDROLASE 19"/>
    <property type="match status" value="1"/>
</dbReference>
<dbReference type="SUPFAM" id="SSF144232">
    <property type="entry name" value="HIT/MYND zinc finger-like"/>
    <property type="match status" value="1"/>
</dbReference>
<dbReference type="PROSITE" id="PS00973">
    <property type="entry name" value="USP_2"/>
    <property type="match status" value="1"/>
</dbReference>
<dbReference type="InterPro" id="IPR050185">
    <property type="entry name" value="Ub_carboxyl-term_hydrolase"/>
</dbReference>
<dbReference type="FunFam" id="3.90.70.10:FF:000020">
    <property type="entry name" value="ubiquitin carboxyl-terminal hydrolase 19 isoform X4"/>
    <property type="match status" value="1"/>
</dbReference>
<evidence type="ECO:0000256" key="4">
    <source>
        <dbReference type="ARBA" id="ARBA00022771"/>
    </source>
</evidence>
<reference evidence="12 13" key="1">
    <citation type="submission" date="2020-10" db="EMBL/GenBank/DDBJ databases">
        <title>Pygocentrus nattereri (red-bellied piranha) genome, fPygNat1, primary haplotype.</title>
        <authorList>
            <person name="Myers G."/>
            <person name="Meyer A."/>
            <person name="Karagic N."/>
            <person name="Pippel M."/>
            <person name="Winkler S."/>
            <person name="Tracey A."/>
            <person name="Wood J."/>
            <person name="Formenti G."/>
            <person name="Howe K."/>
            <person name="Fedrigo O."/>
            <person name="Jarvis E.D."/>
        </authorList>
    </citation>
    <scope>NUCLEOTIDE SEQUENCE [LARGE SCALE GENOMIC DNA]</scope>
</reference>
<dbReference type="PROSITE" id="PS00972">
    <property type="entry name" value="USP_1"/>
    <property type="match status" value="1"/>
</dbReference>
<dbReference type="Proteomes" id="UP001501920">
    <property type="component" value="Chromosome 9"/>
</dbReference>
<reference evidence="12" key="2">
    <citation type="submission" date="2025-08" db="UniProtKB">
        <authorList>
            <consortium name="Ensembl"/>
        </authorList>
    </citation>
    <scope>IDENTIFICATION</scope>
</reference>
<dbReference type="PANTHER" id="PTHR21646">
    <property type="entry name" value="UBIQUITIN CARBOXYL-TERMINAL HYDROLASE"/>
    <property type="match status" value="1"/>
</dbReference>
<dbReference type="InterPro" id="IPR038765">
    <property type="entry name" value="Papain-like_cys_pep_sf"/>
</dbReference>
<dbReference type="GeneTree" id="ENSGT00940000159085"/>
<dbReference type="Pfam" id="PF16602">
    <property type="entry name" value="USP19_linker"/>
    <property type="match status" value="1"/>
</dbReference>
<feature type="compositionally biased region" description="Polar residues" evidence="8">
    <location>
        <begin position="934"/>
        <end position="951"/>
    </location>
</feature>
<dbReference type="CDD" id="cd06463">
    <property type="entry name" value="p23_like"/>
    <property type="match status" value="1"/>
</dbReference>
<dbReference type="PROSITE" id="PS50235">
    <property type="entry name" value="USP_3"/>
    <property type="match status" value="1"/>
</dbReference>
<feature type="domain" description="USP" evidence="9">
    <location>
        <begin position="552"/>
        <end position="1283"/>
    </location>
</feature>
<feature type="domain" description="CS" evidence="11">
    <location>
        <begin position="339"/>
        <end position="441"/>
    </location>
</feature>
<dbReference type="Pfam" id="PF00443">
    <property type="entry name" value="UCH"/>
    <property type="match status" value="1"/>
</dbReference>
<name>A0AAR2L6E2_PYGNA</name>
<evidence type="ECO:0000256" key="3">
    <source>
        <dbReference type="ARBA" id="ARBA00022723"/>
    </source>
</evidence>
<evidence type="ECO:0000256" key="6">
    <source>
        <dbReference type="ARBA" id="ARBA00022833"/>
    </source>
</evidence>
<dbReference type="EC" id="3.4.19.12" evidence="2"/>
<keyword evidence="3" id="KW-0479">Metal-binding</keyword>
<dbReference type="PROSITE" id="PS51203">
    <property type="entry name" value="CS"/>
    <property type="match status" value="2"/>
</dbReference>
<evidence type="ECO:0000256" key="1">
    <source>
        <dbReference type="ARBA" id="ARBA00000707"/>
    </source>
</evidence>
<feature type="region of interest" description="Disordered" evidence="8">
    <location>
        <begin position="1"/>
        <end position="49"/>
    </location>
</feature>
<feature type="compositionally biased region" description="Polar residues" evidence="8">
    <location>
        <begin position="1348"/>
        <end position="1357"/>
    </location>
</feature>
<feature type="compositionally biased region" description="Low complexity" evidence="8">
    <location>
        <begin position="167"/>
        <end position="181"/>
    </location>
</feature>
<keyword evidence="4 7" id="KW-0863">Zinc-finger</keyword>
<dbReference type="Gene3D" id="6.10.140.2220">
    <property type="match status" value="1"/>
</dbReference>
<feature type="compositionally biased region" description="Polar residues" evidence="8">
    <location>
        <begin position="967"/>
        <end position="996"/>
    </location>
</feature>
<organism evidence="12 13">
    <name type="scientific">Pygocentrus nattereri</name>
    <name type="common">Red-bellied piranha</name>
    <dbReference type="NCBI Taxonomy" id="42514"/>
    <lineage>
        <taxon>Eukaryota</taxon>
        <taxon>Metazoa</taxon>
        <taxon>Chordata</taxon>
        <taxon>Craniata</taxon>
        <taxon>Vertebrata</taxon>
        <taxon>Euteleostomi</taxon>
        <taxon>Actinopterygii</taxon>
        <taxon>Neopterygii</taxon>
        <taxon>Teleostei</taxon>
        <taxon>Ostariophysi</taxon>
        <taxon>Characiformes</taxon>
        <taxon>Characoidei</taxon>
        <taxon>Pygocentrus</taxon>
    </lineage>
</organism>
<dbReference type="PROSITE" id="PS01360">
    <property type="entry name" value="ZF_MYND_1"/>
    <property type="match status" value="1"/>
</dbReference>
<feature type="region of interest" description="Disordered" evidence="8">
    <location>
        <begin position="521"/>
        <end position="540"/>
    </location>
</feature>
<dbReference type="FunFam" id="3.90.70.10:FF:000012">
    <property type="entry name" value="ubiquitin carboxyl-terminal hydrolase 19 isoform X2"/>
    <property type="match status" value="1"/>
</dbReference>
<dbReference type="PROSITE" id="PS50865">
    <property type="entry name" value="ZF_MYND_2"/>
    <property type="match status" value="1"/>
</dbReference>
<comment type="catalytic activity">
    <reaction evidence="1">
        <text>Thiol-dependent hydrolysis of ester, thioester, amide, peptide and isopeptide bonds formed by the C-terminal Gly of ubiquitin (a 76-residue protein attached to proteins as an intracellular targeting signal).</text>
        <dbReference type="EC" id="3.4.19.12"/>
    </reaction>
</comment>
<dbReference type="GO" id="GO:0016579">
    <property type="term" value="P:protein deubiquitination"/>
    <property type="evidence" value="ECO:0007669"/>
    <property type="project" value="InterPro"/>
</dbReference>
<feature type="compositionally biased region" description="Polar residues" evidence="8">
    <location>
        <begin position="275"/>
        <end position="285"/>
    </location>
</feature>
<feature type="compositionally biased region" description="Basic and acidic residues" evidence="8">
    <location>
        <begin position="34"/>
        <end position="45"/>
    </location>
</feature>
<dbReference type="Gene3D" id="3.90.70.10">
    <property type="entry name" value="Cysteine proteinases"/>
    <property type="match status" value="2"/>
</dbReference>
<gene>
    <name evidence="12" type="primary">USP19</name>
</gene>
<keyword evidence="5" id="KW-0378">Hydrolase</keyword>
<feature type="compositionally biased region" description="Basic and acidic residues" evidence="8">
    <location>
        <begin position="474"/>
        <end position="493"/>
    </location>
</feature>
<keyword evidence="13" id="KW-1185">Reference proteome</keyword>
<dbReference type="InterPro" id="IPR002893">
    <property type="entry name" value="Znf_MYND"/>
</dbReference>
<dbReference type="CDD" id="cd06466">
    <property type="entry name" value="p23_CS_SGT1_like"/>
    <property type="match status" value="1"/>
</dbReference>
<evidence type="ECO:0000256" key="2">
    <source>
        <dbReference type="ARBA" id="ARBA00012759"/>
    </source>
</evidence>
<feature type="region of interest" description="Disordered" evidence="8">
    <location>
        <begin position="1316"/>
        <end position="1357"/>
    </location>
</feature>
<feature type="compositionally biased region" description="Polar residues" evidence="8">
    <location>
        <begin position="1"/>
        <end position="10"/>
    </location>
</feature>
<dbReference type="Pfam" id="PF01753">
    <property type="entry name" value="zf-MYND"/>
    <property type="match status" value="1"/>
</dbReference>
<evidence type="ECO:0000313" key="12">
    <source>
        <dbReference type="Ensembl" id="ENSPNAP00000070274.1"/>
    </source>
</evidence>
<proteinExistence type="predicted"/>
<dbReference type="InterPro" id="IPR018200">
    <property type="entry name" value="USP_CS"/>
</dbReference>
<evidence type="ECO:0000259" key="9">
    <source>
        <dbReference type="PROSITE" id="PS50235"/>
    </source>
</evidence>
<dbReference type="InterPro" id="IPR028889">
    <property type="entry name" value="USP"/>
</dbReference>
<evidence type="ECO:0000259" key="10">
    <source>
        <dbReference type="PROSITE" id="PS50865"/>
    </source>
</evidence>
<reference evidence="12" key="3">
    <citation type="submission" date="2025-09" db="UniProtKB">
        <authorList>
            <consortium name="Ensembl"/>
        </authorList>
    </citation>
    <scope>IDENTIFICATION</scope>
</reference>
<feature type="compositionally biased region" description="Basic and acidic residues" evidence="8">
    <location>
        <begin position="303"/>
        <end position="315"/>
    </location>
</feature>
<dbReference type="InterPro" id="IPR008978">
    <property type="entry name" value="HSP20-like_chaperone"/>
</dbReference>
<feature type="compositionally biased region" description="Polar residues" evidence="8">
    <location>
        <begin position="457"/>
        <end position="471"/>
    </location>
</feature>
<feature type="region of interest" description="Disordered" evidence="8">
    <location>
        <begin position="157"/>
        <end position="317"/>
    </location>
</feature>
<dbReference type="Gene3D" id="2.60.40.790">
    <property type="match status" value="2"/>
</dbReference>
<evidence type="ECO:0000259" key="11">
    <source>
        <dbReference type="PROSITE" id="PS51203"/>
    </source>
</evidence>
<evidence type="ECO:0000313" key="13">
    <source>
        <dbReference type="Proteomes" id="UP001501920"/>
    </source>
</evidence>
<dbReference type="Ensembl" id="ENSPNAT00000050014.1">
    <property type="protein sequence ID" value="ENSPNAP00000070274.1"/>
    <property type="gene ID" value="ENSPNAG00000024823.2"/>
</dbReference>
<feature type="region of interest" description="Disordered" evidence="8">
    <location>
        <begin position="931"/>
        <end position="1025"/>
    </location>
</feature>
<dbReference type="InterPro" id="IPR007052">
    <property type="entry name" value="CS_dom"/>
</dbReference>
<dbReference type="GO" id="GO:0004843">
    <property type="term" value="F:cysteine-type deubiquitinase activity"/>
    <property type="evidence" value="ECO:0007669"/>
    <property type="project" value="UniProtKB-EC"/>
</dbReference>
<keyword evidence="6" id="KW-0862">Zinc</keyword>
<feature type="region of interest" description="Disordered" evidence="8">
    <location>
        <begin position="437"/>
        <end position="500"/>
    </location>
</feature>
<dbReference type="SUPFAM" id="SSF54001">
    <property type="entry name" value="Cysteine proteinases"/>
    <property type="match status" value="1"/>
</dbReference>